<dbReference type="GO" id="GO:0004518">
    <property type="term" value="F:nuclease activity"/>
    <property type="evidence" value="ECO:0007669"/>
    <property type="project" value="UniProtKB-KW"/>
</dbReference>
<feature type="domain" description="Endonuclease/exonuclease/phosphatase" evidence="11">
    <location>
        <begin position="75"/>
        <end position="340"/>
    </location>
</feature>
<dbReference type="GO" id="GO:0005737">
    <property type="term" value="C:cytoplasm"/>
    <property type="evidence" value="ECO:0007669"/>
    <property type="project" value="TreeGrafter"/>
</dbReference>
<sequence length="365" mass="41376">MKHILHSLRSRLSRTPKSIIKPYQPSSHSKREYDIYKPRPQSYWYDDGSKWMHSNDTPPPIITSPNINTTTFRLISWNIDMLIGFAEPRMRAALTYLSTIVSSTPAEIPVIVFFQEMIQTDLKQIRDAEWIQEKFFITELDGKNWSSDYYGTTTLVDRRLRVQSVFRVPWVSKFQRDGLFVDVALSASSSEVSSEKANSKALRLCNTHLESLVADPPVRPLQLGAASPYLHDPKVASGVLAGDLNAIQPFDRTLHSDNILKDAYLALGGQEDSDEGFTWGYQVPQAVREKFGCSRMDKILFTGALDVKHFERIGMGVKVEEEVVVREMSEKGDGEWVTDHYGVMGDFVLDERWEFEVGGDGGESV</sequence>
<accession>A0A6A6RGA6</accession>
<dbReference type="GO" id="GO:0070260">
    <property type="term" value="F:5'-tyrosyl-DNA phosphodiesterase activity"/>
    <property type="evidence" value="ECO:0007669"/>
    <property type="project" value="TreeGrafter"/>
</dbReference>
<protein>
    <recommendedName>
        <fullName evidence="11">Endonuclease/exonuclease/phosphatase domain-containing protein</fullName>
    </recommendedName>
</protein>
<gene>
    <name evidence="12" type="ORF">P280DRAFT_439553</name>
</gene>
<name>A0A6A6RGA6_9PLEO</name>
<dbReference type="Gene3D" id="3.60.10.10">
    <property type="entry name" value="Endonuclease/exonuclease/phosphatase"/>
    <property type="match status" value="1"/>
</dbReference>
<dbReference type="InterPro" id="IPR005135">
    <property type="entry name" value="Endo/exonuclease/phosphatase"/>
</dbReference>
<evidence type="ECO:0000256" key="6">
    <source>
        <dbReference type="ARBA" id="ARBA00022763"/>
    </source>
</evidence>
<dbReference type="GO" id="GO:0003697">
    <property type="term" value="F:single-stranded DNA binding"/>
    <property type="evidence" value="ECO:0007669"/>
    <property type="project" value="TreeGrafter"/>
</dbReference>
<evidence type="ECO:0000256" key="4">
    <source>
        <dbReference type="ARBA" id="ARBA00022722"/>
    </source>
</evidence>
<evidence type="ECO:0000256" key="8">
    <source>
        <dbReference type="ARBA" id="ARBA00022842"/>
    </source>
</evidence>
<evidence type="ECO:0000256" key="1">
    <source>
        <dbReference type="ARBA" id="ARBA00001936"/>
    </source>
</evidence>
<evidence type="ECO:0000256" key="9">
    <source>
        <dbReference type="ARBA" id="ARBA00023204"/>
    </source>
</evidence>
<reference evidence="12" key="1">
    <citation type="journal article" date="2020" name="Stud. Mycol.">
        <title>101 Dothideomycetes genomes: a test case for predicting lifestyles and emergence of pathogens.</title>
        <authorList>
            <person name="Haridas S."/>
            <person name="Albert R."/>
            <person name="Binder M."/>
            <person name="Bloem J."/>
            <person name="Labutti K."/>
            <person name="Salamov A."/>
            <person name="Andreopoulos B."/>
            <person name="Baker S."/>
            <person name="Barry K."/>
            <person name="Bills G."/>
            <person name="Bluhm B."/>
            <person name="Cannon C."/>
            <person name="Castanera R."/>
            <person name="Culley D."/>
            <person name="Daum C."/>
            <person name="Ezra D."/>
            <person name="Gonzalez J."/>
            <person name="Henrissat B."/>
            <person name="Kuo A."/>
            <person name="Liang C."/>
            <person name="Lipzen A."/>
            <person name="Lutzoni F."/>
            <person name="Magnuson J."/>
            <person name="Mondo S."/>
            <person name="Nolan M."/>
            <person name="Ohm R."/>
            <person name="Pangilinan J."/>
            <person name="Park H.-J."/>
            <person name="Ramirez L."/>
            <person name="Alfaro M."/>
            <person name="Sun H."/>
            <person name="Tritt A."/>
            <person name="Yoshinaga Y."/>
            <person name="Zwiers L.-H."/>
            <person name="Turgeon B."/>
            <person name="Goodwin S."/>
            <person name="Spatafora J."/>
            <person name="Crous P."/>
            <person name="Grigoriev I."/>
        </authorList>
    </citation>
    <scope>NUCLEOTIDE SEQUENCE</scope>
    <source>
        <strain evidence="12">CBS 473.64</strain>
    </source>
</reference>
<keyword evidence="13" id="KW-1185">Reference proteome</keyword>
<dbReference type="OrthoDB" id="9975959at2759"/>
<keyword evidence="10" id="KW-0539">Nucleus</keyword>
<dbReference type="SUPFAM" id="SSF56219">
    <property type="entry name" value="DNase I-like"/>
    <property type="match status" value="1"/>
</dbReference>
<proteinExistence type="predicted"/>
<evidence type="ECO:0000256" key="3">
    <source>
        <dbReference type="ARBA" id="ARBA00004322"/>
    </source>
</evidence>
<evidence type="ECO:0000256" key="5">
    <source>
        <dbReference type="ARBA" id="ARBA00022723"/>
    </source>
</evidence>
<keyword evidence="8" id="KW-0460">Magnesium</keyword>
<evidence type="ECO:0000256" key="7">
    <source>
        <dbReference type="ARBA" id="ARBA00022801"/>
    </source>
</evidence>
<comment type="cofactor">
    <cofactor evidence="2">
        <name>Mg(2+)</name>
        <dbReference type="ChEBI" id="CHEBI:18420"/>
    </cofactor>
</comment>
<dbReference type="GO" id="GO:0046872">
    <property type="term" value="F:metal ion binding"/>
    <property type="evidence" value="ECO:0007669"/>
    <property type="project" value="UniProtKB-KW"/>
</dbReference>
<evidence type="ECO:0000256" key="2">
    <source>
        <dbReference type="ARBA" id="ARBA00001946"/>
    </source>
</evidence>
<evidence type="ECO:0000313" key="12">
    <source>
        <dbReference type="EMBL" id="KAF2634077.1"/>
    </source>
</evidence>
<evidence type="ECO:0000313" key="13">
    <source>
        <dbReference type="Proteomes" id="UP000799753"/>
    </source>
</evidence>
<dbReference type="PANTHER" id="PTHR15822">
    <property type="entry name" value="TRAF AND TNF RECEPTOR-ASSOCIATED PROTEIN"/>
    <property type="match status" value="1"/>
</dbReference>
<dbReference type="EMBL" id="MU006875">
    <property type="protein sequence ID" value="KAF2634077.1"/>
    <property type="molecule type" value="Genomic_DNA"/>
</dbReference>
<dbReference type="PANTHER" id="PTHR15822:SF4">
    <property type="entry name" value="TYROSYL-DNA PHOSPHODIESTERASE 2"/>
    <property type="match status" value="1"/>
</dbReference>
<comment type="cofactor">
    <cofactor evidence="1">
        <name>Mn(2+)</name>
        <dbReference type="ChEBI" id="CHEBI:29035"/>
    </cofactor>
</comment>
<evidence type="ECO:0000259" key="11">
    <source>
        <dbReference type="Pfam" id="PF03372"/>
    </source>
</evidence>
<organism evidence="12 13">
    <name type="scientific">Massarina eburnea CBS 473.64</name>
    <dbReference type="NCBI Taxonomy" id="1395130"/>
    <lineage>
        <taxon>Eukaryota</taxon>
        <taxon>Fungi</taxon>
        <taxon>Dikarya</taxon>
        <taxon>Ascomycota</taxon>
        <taxon>Pezizomycotina</taxon>
        <taxon>Dothideomycetes</taxon>
        <taxon>Pleosporomycetidae</taxon>
        <taxon>Pleosporales</taxon>
        <taxon>Massarineae</taxon>
        <taxon>Massarinaceae</taxon>
        <taxon>Massarina</taxon>
    </lineage>
</organism>
<evidence type="ECO:0000256" key="10">
    <source>
        <dbReference type="ARBA" id="ARBA00023242"/>
    </source>
</evidence>
<dbReference type="GO" id="GO:0006302">
    <property type="term" value="P:double-strand break repair"/>
    <property type="evidence" value="ECO:0007669"/>
    <property type="project" value="TreeGrafter"/>
</dbReference>
<keyword evidence="6" id="KW-0227">DNA damage</keyword>
<keyword evidence="7" id="KW-0378">Hydrolase</keyword>
<keyword evidence="4" id="KW-0540">Nuclease</keyword>
<comment type="subcellular location">
    <subcellularLocation>
        <location evidence="3">Nucleus</location>
        <location evidence="3">PML body</location>
    </subcellularLocation>
</comment>
<dbReference type="InterPro" id="IPR036691">
    <property type="entry name" value="Endo/exonu/phosph_ase_sf"/>
</dbReference>
<dbReference type="AlphaFoldDB" id="A0A6A6RGA6"/>
<keyword evidence="5" id="KW-0479">Metal-binding</keyword>
<dbReference type="CDD" id="cd09080">
    <property type="entry name" value="TDP2"/>
    <property type="match status" value="1"/>
</dbReference>
<keyword evidence="9" id="KW-0234">DNA repair</keyword>
<dbReference type="Proteomes" id="UP000799753">
    <property type="component" value="Unassembled WGS sequence"/>
</dbReference>
<dbReference type="InterPro" id="IPR051547">
    <property type="entry name" value="TDP2-like"/>
</dbReference>
<dbReference type="Pfam" id="PF03372">
    <property type="entry name" value="Exo_endo_phos"/>
    <property type="match status" value="1"/>
</dbReference>